<feature type="domain" description="Thiolase-like protein type 1 additional C-terminal" evidence="5">
    <location>
        <begin position="450"/>
        <end position="533"/>
    </location>
</feature>
<keyword evidence="3" id="KW-0012">Acyltransferase</keyword>
<dbReference type="Pfam" id="PF18313">
    <property type="entry name" value="TLP1_add_C"/>
    <property type="match status" value="1"/>
</dbReference>
<evidence type="ECO:0000256" key="3">
    <source>
        <dbReference type="ARBA" id="ARBA00023315"/>
    </source>
</evidence>
<dbReference type="EMBL" id="QGMG01000474">
    <property type="protein sequence ID" value="TVY53297.1"/>
    <property type="molecule type" value="Genomic_DNA"/>
</dbReference>
<comment type="caution">
    <text evidence="6">The sequence shown here is derived from an EMBL/GenBank/DDBJ whole genome shotgun (WGS) entry which is preliminary data.</text>
</comment>
<dbReference type="InterPro" id="IPR016039">
    <property type="entry name" value="Thiolase-like"/>
</dbReference>
<dbReference type="Gene3D" id="2.40.50.840">
    <property type="match status" value="1"/>
</dbReference>
<feature type="region of interest" description="Disordered" evidence="4">
    <location>
        <begin position="130"/>
        <end position="157"/>
    </location>
</feature>
<evidence type="ECO:0000313" key="7">
    <source>
        <dbReference type="Proteomes" id="UP000481288"/>
    </source>
</evidence>
<name>A0A7D8UNS5_9HELO</name>
<comment type="similarity">
    <text evidence="1">Belongs to the thiolase-like superfamily. Thiolase family.</text>
</comment>
<dbReference type="PANTHER" id="PTHR18919:SF139">
    <property type="entry name" value="THIOLASE-LIKE PROTEIN TYPE 1 ADDITIONAL C-TERMINAL DOMAIN-CONTAINING PROTEIN"/>
    <property type="match status" value="1"/>
</dbReference>
<dbReference type="Proteomes" id="UP000481288">
    <property type="component" value="Unassembled WGS sequence"/>
</dbReference>
<evidence type="ECO:0000259" key="5">
    <source>
        <dbReference type="Pfam" id="PF18313"/>
    </source>
</evidence>
<dbReference type="PANTHER" id="PTHR18919">
    <property type="entry name" value="ACETYL-COA C-ACYLTRANSFERASE"/>
    <property type="match status" value="1"/>
</dbReference>
<dbReference type="InterPro" id="IPR040771">
    <property type="entry name" value="TLP1_add_C"/>
</dbReference>
<organism evidence="6 7">
    <name type="scientific">Lachnellula cervina</name>
    <dbReference type="NCBI Taxonomy" id="1316786"/>
    <lineage>
        <taxon>Eukaryota</taxon>
        <taxon>Fungi</taxon>
        <taxon>Dikarya</taxon>
        <taxon>Ascomycota</taxon>
        <taxon>Pezizomycotina</taxon>
        <taxon>Leotiomycetes</taxon>
        <taxon>Helotiales</taxon>
        <taxon>Lachnaceae</taxon>
        <taxon>Lachnellula</taxon>
    </lineage>
</organism>
<dbReference type="OrthoDB" id="435240at2759"/>
<feature type="compositionally biased region" description="Polar residues" evidence="4">
    <location>
        <begin position="130"/>
        <end position="145"/>
    </location>
</feature>
<keyword evidence="2" id="KW-0808">Transferase</keyword>
<dbReference type="SUPFAM" id="SSF53901">
    <property type="entry name" value="Thiolase-like"/>
    <property type="match status" value="1"/>
</dbReference>
<accession>A0A7D8UNS5</accession>
<sequence length="547" mass="58854">MAVGPVPIVVGVGDIKNRSQKVEDAIEPMQLMLQATLKAIQDIGLSEEKAQTLQSAIDSVSVVATWTWNYHDLPGLLSENLGVKPGYKVLSGQSGNSPAKLFDESARRISLGESKVAVVTGGEALASCKSNDPCSSRSTVDTDVGSTAHKMPPPGWTPLDKNARKMDLSDVSVMGKRTLHFLGLPIHVYPLYENAFRAHRGQSISENHQESAQLYADFAKVAEKMPLAWNYGQPAATVDAIGTVSKKNRMICFPYPLLMNAFNNINLAGTCILTSTDYARELGIPESKWIYPLGGAGTRDSSNFWERPNFYSSPSISRSLDAGLAASELNKENIDIFDFYSIPKPRQSEKRASLINTPSCFPIVPKLACEHLGFPSTNPPKPITLLGGLTSFGGAGNNYSMHALTEMVRVLRSGKARTGLVLANGGVATYQHVVCLSSYARTSPYPTANPLPEILDDAPVPAIEEKPVGEATIETYTVQYNRDGSPARGYVIGRLTGNGARFIANHKDPGTLLQLASTAREPIGRRGWVGSGGDGRNLFGFEGGGKL</sequence>
<dbReference type="AlphaFoldDB" id="A0A7D8UNS5"/>
<evidence type="ECO:0000256" key="1">
    <source>
        <dbReference type="ARBA" id="ARBA00010982"/>
    </source>
</evidence>
<protein>
    <recommendedName>
        <fullName evidence="5">Thiolase-like protein type 1 additional C-terminal domain-containing protein</fullName>
    </recommendedName>
</protein>
<reference evidence="6 7" key="1">
    <citation type="submission" date="2018-05" db="EMBL/GenBank/DDBJ databases">
        <title>Whole genome sequencing for identification of molecular markers to develop diagnostic detection tools for the regulated plant pathogen Lachnellula willkommii.</title>
        <authorList>
            <person name="Giroux E."/>
            <person name="Bilodeau G."/>
        </authorList>
    </citation>
    <scope>NUCLEOTIDE SEQUENCE [LARGE SCALE GENOMIC DNA]</scope>
    <source>
        <strain evidence="6 7">CBS 625.97</strain>
    </source>
</reference>
<evidence type="ECO:0000256" key="4">
    <source>
        <dbReference type="SAM" id="MobiDB-lite"/>
    </source>
</evidence>
<evidence type="ECO:0000256" key="2">
    <source>
        <dbReference type="ARBA" id="ARBA00022679"/>
    </source>
</evidence>
<evidence type="ECO:0000313" key="6">
    <source>
        <dbReference type="EMBL" id="TVY53297.1"/>
    </source>
</evidence>
<gene>
    <name evidence="6" type="ORF">LCER1_G004012</name>
</gene>
<proteinExistence type="inferred from homology"/>
<dbReference type="Gene3D" id="3.40.47.10">
    <property type="match status" value="1"/>
</dbReference>
<dbReference type="GO" id="GO:0016746">
    <property type="term" value="F:acyltransferase activity"/>
    <property type="evidence" value="ECO:0007669"/>
    <property type="project" value="UniProtKB-KW"/>
</dbReference>
<keyword evidence="7" id="KW-1185">Reference proteome</keyword>